<accession>A0A162IWG3</accession>
<dbReference type="PROSITE" id="PS50181">
    <property type="entry name" value="FBOX"/>
    <property type="match status" value="1"/>
</dbReference>
<dbReference type="OrthoDB" id="4194555at2759"/>
<gene>
    <name evidence="2" type="ORF">AAL_01954</name>
</gene>
<proteinExistence type="predicted"/>
<dbReference type="EMBL" id="AZGY01000003">
    <property type="protein sequence ID" value="KZZ99382.1"/>
    <property type="molecule type" value="Genomic_DNA"/>
</dbReference>
<protein>
    <submittedName>
        <fullName evidence="2">F-box domain containing protein</fullName>
    </submittedName>
</protein>
<reference evidence="2 3" key="1">
    <citation type="journal article" date="2016" name="Genome Biol. Evol.">
        <title>Divergent and convergent evolution of fungal pathogenicity.</title>
        <authorList>
            <person name="Shang Y."/>
            <person name="Xiao G."/>
            <person name="Zheng P."/>
            <person name="Cen K."/>
            <person name="Zhan S."/>
            <person name="Wang C."/>
        </authorList>
    </citation>
    <scope>NUCLEOTIDE SEQUENCE [LARGE SCALE GENOMIC DNA]</scope>
    <source>
        <strain evidence="2 3">RCEF 2490</strain>
    </source>
</reference>
<name>A0A162IWG3_9HYPO</name>
<organism evidence="2 3">
    <name type="scientific">Moelleriella libera RCEF 2490</name>
    <dbReference type="NCBI Taxonomy" id="1081109"/>
    <lineage>
        <taxon>Eukaryota</taxon>
        <taxon>Fungi</taxon>
        <taxon>Dikarya</taxon>
        <taxon>Ascomycota</taxon>
        <taxon>Pezizomycotina</taxon>
        <taxon>Sordariomycetes</taxon>
        <taxon>Hypocreomycetidae</taxon>
        <taxon>Hypocreales</taxon>
        <taxon>Clavicipitaceae</taxon>
        <taxon>Moelleriella</taxon>
    </lineage>
</organism>
<comment type="caution">
    <text evidence="2">The sequence shown here is derived from an EMBL/GenBank/DDBJ whole genome shotgun (WGS) entry which is preliminary data.</text>
</comment>
<evidence type="ECO:0000259" key="1">
    <source>
        <dbReference type="PROSITE" id="PS50181"/>
    </source>
</evidence>
<evidence type="ECO:0000313" key="2">
    <source>
        <dbReference type="EMBL" id="KZZ99382.1"/>
    </source>
</evidence>
<dbReference type="AlphaFoldDB" id="A0A162IWG3"/>
<dbReference type="Proteomes" id="UP000078544">
    <property type="component" value="Unassembled WGS sequence"/>
</dbReference>
<dbReference type="STRING" id="1081109.A0A162IWG3"/>
<dbReference type="InterPro" id="IPR001810">
    <property type="entry name" value="F-box_dom"/>
</dbReference>
<dbReference type="CDD" id="cd09917">
    <property type="entry name" value="F-box_SF"/>
    <property type="match status" value="1"/>
</dbReference>
<keyword evidence="3" id="KW-1185">Reference proteome</keyword>
<feature type="domain" description="F-box" evidence="1">
    <location>
        <begin position="1"/>
        <end position="43"/>
    </location>
</feature>
<sequence length="758" mass="83928">MAQVPVEVFELITSFLDRTDIKNLRLVSREIEAKVSPQYFRNVVVPFRSELYTSLSQSTSKSPASASASDLFSNGMYIFKSFGPHMRRFALSLELDEESLAYPPIKPTQKAVPTFWGIYRWPHDDYHRYSGLHGLEETADEMAGMKAALAHLTKVHSLGLCCDAGLGFLHSPDHLAREARTRVRVFSDTNWRRNKKSLKTPPEPCLTVTDFNGALQKRPVYPDIKAFRRDILEKMAIEAGFLGPQTEEAMARMLETEGVDLENINLDDNLYPAALADSADVGSSARKGKALEKFPLVPNQLSRAQKELLLEVGWAQAAMVQSYVLSIIDNASVGCFSSLTTFAVAKIPSGQLSTLCRQDFWTAIPTLKNFSLGVIADWRQVASTAPGHVEYRDISPVESVSKVYELLSSFVGPCDNIESVHFEWICGGEFAPGVFQRNAYILPAPFFKRAELMAAATAVRDASSKLLQLPHVKHLSLKNCWSSPHVCLQMIRQLALGSLEKLDLESFSLSGTPTNIPQDPLLAAWIFPFAEGLTHTALTDETDEDDYEAIQNEGQADASGAPDLLSLHEYAAASSSSHSDPELVDYGDLPNLFTWSGLIIHFSHRRVREILAEQLVTIPTVDPAKIAAWDAALSKFIPRGAELRNDKAKYGLNCLSLKSCGYVAVDAPFIDTYALLPGLPDRPGQPSANVPELKLCMQSCQDSMLAKVIPFIQRDEQSLLFALRMIVGWDEFIYPKCVIDDAIRDGFRPGEGRFSGII</sequence>
<evidence type="ECO:0000313" key="3">
    <source>
        <dbReference type="Proteomes" id="UP000078544"/>
    </source>
</evidence>